<protein>
    <recommendedName>
        <fullName evidence="2">B box-type domain-containing protein</fullName>
    </recommendedName>
</protein>
<dbReference type="PANTHER" id="PTHR25462:SF296">
    <property type="entry name" value="MEIOTIC P26, ISOFORM F"/>
    <property type="match status" value="1"/>
</dbReference>
<proteinExistence type="predicted"/>
<evidence type="ECO:0000259" key="2">
    <source>
        <dbReference type="PROSITE" id="PS50119"/>
    </source>
</evidence>
<dbReference type="InterPro" id="IPR000315">
    <property type="entry name" value="Znf_B-box"/>
</dbReference>
<dbReference type="SUPFAM" id="SSF101898">
    <property type="entry name" value="NHL repeat"/>
    <property type="match status" value="1"/>
</dbReference>
<sequence>MAAALEVTVNKGSDAVYDYVCSVCEESNTLTEAKFNCERCYKFYCDGCVDLHNQLFKTHSVTGRENKNAWPVSKATKHIIEKCSAHKNEKLKMFCENHSELCCHLCILQGHRTCQSVVQIVEKSKEINTRGDVSLLIGEITRHIKDLDERTNTTEEMLKNLQDSYSREGVLQKKLYEDTSGGNAVFQCAVSPDGDTIYVTNYTHHKLLTLDKHGTLLASFSDPELQNSFGIYVTDAGHVIVSGYASHSILQISRDGKKKLATLLTHNDGMKNPTCVFVCKHNGSIIVGQDSDNILMFKCT</sequence>
<dbReference type="SUPFAM" id="SSF57845">
    <property type="entry name" value="B-box zinc-binding domain"/>
    <property type="match status" value="1"/>
</dbReference>
<accession>A0A9D4JXG9</accession>
<evidence type="ECO:0000313" key="3">
    <source>
        <dbReference type="EMBL" id="KAH3823908.1"/>
    </source>
</evidence>
<keyword evidence="1" id="KW-0862">Zinc</keyword>
<name>A0A9D4JXG9_DREPO</name>
<dbReference type="InterPro" id="IPR047153">
    <property type="entry name" value="TRIM45/56/19-like"/>
</dbReference>
<keyword evidence="4" id="KW-1185">Reference proteome</keyword>
<comment type="caution">
    <text evidence="3">The sequence shown here is derived from an EMBL/GenBank/DDBJ whole genome shotgun (WGS) entry which is preliminary data.</text>
</comment>
<dbReference type="Gene3D" id="3.30.160.60">
    <property type="entry name" value="Classic Zinc Finger"/>
    <property type="match status" value="1"/>
</dbReference>
<dbReference type="InterPro" id="IPR011011">
    <property type="entry name" value="Znf_FYVE_PHD"/>
</dbReference>
<dbReference type="PANTHER" id="PTHR25462">
    <property type="entry name" value="BONUS, ISOFORM C-RELATED"/>
    <property type="match status" value="1"/>
</dbReference>
<feature type="domain" description="B box-type" evidence="2">
    <location>
        <begin position="83"/>
        <end position="120"/>
    </location>
</feature>
<dbReference type="EMBL" id="JAIWYP010000005">
    <property type="protein sequence ID" value="KAH3823908.1"/>
    <property type="molecule type" value="Genomic_DNA"/>
</dbReference>
<reference evidence="3" key="1">
    <citation type="journal article" date="2019" name="bioRxiv">
        <title>The Genome of the Zebra Mussel, Dreissena polymorpha: A Resource for Invasive Species Research.</title>
        <authorList>
            <person name="McCartney M.A."/>
            <person name="Auch B."/>
            <person name="Kono T."/>
            <person name="Mallez S."/>
            <person name="Zhang Y."/>
            <person name="Obille A."/>
            <person name="Becker A."/>
            <person name="Abrahante J.E."/>
            <person name="Garbe J."/>
            <person name="Badalamenti J.P."/>
            <person name="Herman A."/>
            <person name="Mangelson H."/>
            <person name="Liachko I."/>
            <person name="Sullivan S."/>
            <person name="Sone E.D."/>
            <person name="Koren S."/>
            <person name="Silverstein K.A.T."/>
            <person name="Beckman K.B."/>
            <person name="Gohl D.M."/>
        </authorList>
    </citation>
    <scope>NUCLEOTIDE SEQUENCE</scope>
    <source>
        <strain evidence="3">Duluth1</strain>
        <tissue evidence="3">Whole animal</tissue>
    </source>
</reference>
<reference evidence="3" key="2">
    <citation type="submission" date="2020-11" db="EMBL/GenBank/DDBJ databases">
        <authorList>
            <person name="McCartney M.A."/>
            <person name="Auch B."/>
            <person name="Kono T."/>
            <person name="Mallez S."/>
            <person name="Becker A."/>
            <person name="Gohl D.M."/>
            <person name="Silverstein K.A.T."/>
            <person name="Koren S."/>
            <person name="Bechman K.B."/>
            <person name="Herman A."/>
            <person name="Abrahante J.E."/>
            <person name="Garbe J."/>
        </authorList>
    </citation>
    <scope>NUCLEOTIDE SEQUENCE</scope>
    <source>
        <strain evidence="3">Duluth1</strain>
        <tissue evidence="3">Whole animal</tissue>
    </source>
</reference>
<dbReference type="Proteomes" id="UP000828390">
    <property type="component" value="Unassembled WGS sequence"/>
</dbReference>
<dbReference type="Gene3D" id="2.120.10.30">
    <property type="entry name" value="TolB, C-terminal domain"/>
    <property type="match status" value="1"/>
</dbReference>
<dbReference type="CDD" id="cd19756">
    <property type="entry name" value="Bbox2"/>
    <property type="match status" value="1"/>
</dbReference>
<dbReference type="GO" id="GO:0008270">
    <property type="term" value="F:zinc ion binding"/>
    <property type="evidence" value="ECO:0007669"/>
    <property type="project" value="UniProtKB-KW"/>
</dbReference>
<organism evidence="3 4">
    <name type="scientific">Dreissena polymorpha</name>
    <name type="common">Zebra mussel</name>
    <name type="synonym">Mytilus polymorpha</name>
    <dbReference type="NCBI Taxonomy" id="45954"/>
    <lineage>
        <taxon>Eukaryota</taxon>
        <taxon>Metazoa</taxon>
        <taxon>Spiralia</taxon>
        <taxon>Lophotrochozoa</taxon>
        <taxon>Mollusca</taxon>
        <taxon>Bivalvia</taxon>
        <taxon>Autobranchia</taxon>
        <taxon>Heteroconchia</taxon>
        <taxon>Euheterodonta</taxon>
        <taxon>Imparidentia</taxon>
        <taxon>Neoheterodontei</taxon>
        <taxon>Myida</taxon>
        <taxon>Dreissenoidea</taxon>
        <taxon>Dreissenidae</taxon>
        <taxon>Dreissena</taxon>
    </lineage>
</organism>
<dbReference type="PROSITE" id="PS50119">
    <property type="entry name" value="ZF_BBOX"/>
    <property type="match status" value="1"/>
</dbReference>
<keyword evidence="1" id="KW-0863">Zinc-finger</keyword>
<evidence type="ECO:0000256" key="1">
    <source>
        <dbReference type="PROSITE-ProRule" id="PRU00024"/>
    </source>
</evidence>
<keyword evidence="1" id="KW-0479">Metal-binding</keyword>
<dbReference type="InterPro" id="IPR011042">
    <property type="entry name" value="6-blade_b-propeller_TolB-like"/>
</dbReference>
<dbReference type="SUPFAM" id="SSF57903">
    <property type="entry name" value="FYVE/PHD zinc finger"/>
    <property type="match status" value="1"/>
</dbReference>
<gene>
    <name evidence="3" type="ORF">DPMN_125733</name>
</gene>
<evidence type="ECO:0000313" key="4">
    <source>
        <dbReference type="Proteomes" id="UP000828390"/>
    </source>
</evidence>
<dbReference type="AlphaFoldDB" id="A0A9D4JXG9"/>